<keyword evidence="1" id="KW-0472">Membrane</keyword>
<organism evidence="2 3">
    <name type="scientific">Parasponia andersonii</name>
    <name type="common">Sponia andersonii</name>
    <dbReference type="NCBI Taxonomy" id="3476"/>
    <lineage>
        <taxon>Eukaryota</taxon>
        <taxon>Viridiplantae</taxon>
        <taxon>Streptophyta</taxon>
        <taxon>Embryophyta</taxon>
        <taxon>Tracheophyta</taxon>
        <taxon>Spermatophyta</taxon>
        <taxon>Magnoliopsida</taxon>
        <taxon>eudicotyledons</taxon>
        <taxon>Gunneridae</taxon>
        <taxon>Pentapetalae</taxon>
        <taxon>rosids</taxon>
        <taxon>fabids</taxon>
        <taxon>Rosales</taxon>
        <taxon>Cannabaceae</taxon>
        <taxon>Parasponia</taxon>
    </lineage>
</organism>
<evidence type="ECO:0000313" key="2">
    <source>
        <dbReference type="EMBL" id="PON58902.1"/>
    </source>
</evidence>
<name>A0A2P5CCX4_PARAD</name>
<keyword evidence="3" id="KW-1185">Reference proteome</keyword>
<protein>
    <submittedName>
        <fullName evidence="2">Uncharacterized protein</fullName>
    </submittedName>
</protein>
<evidence type="ECO:0000313" key="3">
    <source>
        <dbReference type="Proteomes" id="UP000237105"/>
    </source>
</evidence>
<evidence type="ECO:0000256" key="1">
    <source>
        <dbReference type="SAM" id="Phobius"/>
    </source>
</evidence>
<dbReference type="EMBL" id="JXTB01000145">
    <property type="protein sequence ID" value="PON58902.1"/>
    <property type="molecule type" value="Genomic_DNA"/>
</dbReference>
<sequence>MASMPWCHNALTSIPWCRDANPWIMWHCSATVRHSNTASSTVLALRCQIWRRSTIKYIHVAKFLDRGRFCFYYLTSLLLSTGGRRRDENPSTQGFLEYSKGETTSRKRAEAKETRLGKLQKSFFFLSCPYFPLLFSANECVLLLLYLS</sequence>
<keyword evidence="1" id="KW-1133">Transmembrane helix</keyword>
<gene>
    <name evidence="2" type="ORF">PanWU01x14_164170</name>
</gene>
<feature type="transmembrane region" description="Helical" evidence="1">
    <location>
        <begin position="123"/>
        <end position="147"/>
    </location>
</feature>
<dbReference type="Proteomes" id="UP000237105">
    <property type="component" value="Unassembled WGS sequence"/>
</dbReference>
<comment type="caution">
    <text evidence="2">The sequence shown here is derived from an EMBL/GenBank/DDBJ whole genome shotgun (WGS) entry which is preliminary data.</text>
</comment>
<reference evidence="3" key="1">
    <citation type="submission" date="2016-06" db="EMBL/GenBank/DDBJ databases">
        <title>Parallel loss of symbiosis genes in relatives of nitrogen-fixing non-legume Parasponia.</title>
        <authorList>
            <person name="Van Velzen R."/>
            <person name="Holmer R."/>
            <person name="Bu F."/>
            <person name="Rutten L."/>
            <person name="Van Zeijl A."/>
            <person name="Liu W."/>
            <person name="Santuari L."/>
            <person name="Cao Q."/>
            <person name="Sharma T."/>
            <person name="Shen D."/>
            <person name="Roswanjaya Y."/>
            <person name="Wardhani T."/>
            <person name="Kalhor M.S."/>
            <person name="Jansen J."/>
            <person name="Van den Hoogen J."/>
            <person name="Gungor B."/>
            <person name="Hartog M."/>
            <person name="Hontelez J."/>
            <person name="Verver J."/>
            <person name="Yang W.-C."/>
            <person name="Schijlen E."/>
            <person name="Repin R."/>
            <person name="Schilthuizen M."/>
            <person name="Schranz E."/>
            <person name="Heidstra R."/>
            <person name="Miyata K."/>
            <person name="Fedorova E."/>
            <person name="Kohlen W."/>
            <person name="Bisseling T."/>
            <person name="Smit S."/>
            <person name="Geurts R."/>
        </authorList>
    </citation>
    <scope>NUCLEOTIDE SEQUENCE [LARGE SCALE GENOMIC DNA]</scope>
    <source>
        <strain evidence="3">cv. WU1-14</strain>
    </source>
</reference>
<keyword evidence="1" id="KW-0812">Transmembrane</keyword>
<accession>A0A2P5CCX4</accession>
<dbReference type="AlphaFoldDB" id="A0A2P5CCX4"/>
<proteinExistence type="predicted"/>